<keyword evidence="1" id="KW-1133">Transmembrane helix</keyword>
<reference evidence="2" key="1">
    <citation type="submission" date="2021-05" db="EMBL/GenBank/DDBJ databases">
        <title>Complete genome sequence of the cellulolytic planctomycete Telmatocola sphagniphila SP2T and characterization of the first cellulase from planctomycetes.</title>
        <authorList>
            <person name="Rakitin A.L."/>
            <person name="Beletsky A.V."/>
            <person name="Naumoff D.G."/>
            <person name="Kulichevskaya I.S."/>
            <person name="Mardanov A.V."/>
            <person name="Ravin N.V."/>
            <person name="Dedysh S.N."/>
        </authorList>
    </citation>
    <scope>NUCLEOTIDE SEQUENCE</scope>
    <source>
        <strain evidence="2">SP2T</strain>
    </source>
</reference>
<proteinExistence type="predicted"/>
<dbReference type="KEGG" id="tsph:KIH39_10430"/>
<protein>
    <submittedName>
        <fullName evidence="2">Uncharacterized protein</fullName>
    </submittedName>
</protein>
<keyword evidence="1" id="KW-0812">Transmembrane</keyword>
<sequence length="219" mass="25249">MKKYSYILLSVLFIGIILYLKLHHKNVADKLALHLKKDDSIIITPLGVNQLTNKFNGEKYELYLPGHWTANPTKKQCYQSPENSLKILSFPPQEIFDENEKKILSKIDVHSQFDLELLAYTIDDKSLQIMLDQNEDAFVIVSNYIFVACTRPFDSISSLNDKNVHMIVLKSKNMVLYKIFSHDYLLCAECFLQINTDVKSNDDLINQMASYLAASKFDN</sequence>
<evidence type="ECO:0000313" key="2">
    <source>
        <dbReference type="EMBL" id="QVL34297.1"/>
    </source>
</evidence>
<accession>A0A8E6EWY6</accession>
<keyword evidence="3" id="KW-1185">Reference proteome</keyword>
<dbReference type="Proteomes" id="UP000676194">
    <property type="component" value="Chromosome"/>
</dbReference>
<organism evidence="2 3">
    <name type="scientific">Telmatocola sphagniphila</name>
    <dbReference type="NCBI Taxonomy" id="1123043"/>
    <lineage>
        <taxon>Bacteria</taxon>
        <taxon>Pseudomonadati</taxon>
        <taxon>Planctomycetota</taxon>
        <taxon>Planctomycetia</taxon>
        <taxon>Gemmatales</taxon>
        <taxon>Gemmataceae</taxon>
    </lineage>
</organism>
<evidence type="ECO:0000313" key="3">
    <source>
        <dbReference type="Proteomes" id="UP000676194"/>
    </source>
</evidence>
<keyword evidence="1" id="KW-0472">Membrane</keyword>
<feature type="transmembrane region" description="Helical" evidence="1">
    <location>
        <begin position="6"/>
        <end position="22"/>
    </location>
</feature>
<dbReference type="EMBL" id="CP074694">
    <property type="protein sequence ID" value="QVL34297.1"/>
    <property type="molecule type" value="Genomic_DNA"/>
</dbReference>
<dbReference type="RefSeq" id="WP_213499267.1">
    <property type="nucleotide sequence ID" value="NZ_CP074694.1"/>
</dbReference>
<gene>
    <name evidence="2" type="ORF">KIH39_10430</name>
</gene>
<evidence type="ECO:0000256" key="1">
    <source>
        <dbReference type="SAM" id="Phobius"/>
    </source>
</evidence>
<dbReference type="AlphaFoldDB" id="A0A8E6EWY6"/>
<name>A0A8E6EWY6_9BACT</name>